<dbReference type="KEGG" id="bcai:K788_0003452"/>
<feature type="region of interest" description="Disordered" evidence="1">
    <location>
        <begin position="1"/>
        <end position="21"/>
    </location>
</feature>
<reference evidence="2 3" key="1">
    <citation type="journal article" date="2014" name="Genome Announc.">
        <title>Draft Genome Sequence of the Haloacid-Degrading Burkholderia caribensis Strain MBA4.</title>
        <authorList>
            <person name="Pan Y."/>
            <person name="Kong K.F."/>
            <person name="Tsang J.S."/>
        </authorList>
    </citation>
    <scope>NUCLEOTIDE SEQUENCE [LARGE SCALE GENOMIC DNA]</scope>
    <source>
        <strain evidence="2 3">MBA4</strain>
    </source>
</reference>
<protein>
    <submittedName>
        <fullName evidence="2">Uncharacterized protein</fullName>
    </submittedName>
</protein>
<name>A0A0P0R5C8_9BURK</name>
<dbReference type="Proteomes" id="UP000019146">
    <property type="component" value="Chromosome 1"/>
</dbReference>
<accession>A0A0P0R5C8</accession>
<proteinExistence type="predicted"/>
<evidence type="ECO:0000313" key="2">
    <source>
        <dbReference type="EMBL" id="ALL63401.1"/>
    </source>
</evidence>
<gene>
    <name evidence="2" type="ORF">K788_0003452</name>
</gene>
<dbReference type="EMBL" id="CP012746">
    <property type="protein sequence ID" value="ALL63401.1"/>
    <property type="molecule type" value="Genomic_DNA"/>
</dbReference>
<dbReference type="AlphaFoldDB" id="A0A0P0R5C8"/>
<evidence type="ECO:0000313" key="3">
    <source>
        <dbReference type="Proteomes" id="UP000019146"/>
    </source>
</evidence>
<sequence>MRAGAAASGGSEHGATAARPGVRDRNITRIVAYIDIFETTARSGL</sequence>
<evidence type="ECO:0000256" key="1">
    <source>
        <dbReference type="SAM" id="MobiDB-lite"/>
    </source>
</evidence>
<organism evidence="2 3">
    <name type="scientific">Paraburkholderia caribensis MBA4</name>
    <dbReference type="NCBI Taxonomy" id="1323664"/>
    <lineage>
        <taxon>Bacteria</taxon>
        <taxon>Pseudomonadati</taxon>
        <taxon>Pseudomonadota</taxon>
        <taxon>Betaproteobacteria</taxon>
        <taxon>Burkholderiales</taxon>
        <taxon>Burkholderiaceae</taxon>
        <taxon>Paraburkholderia</taxon>
    </lineage>
</organism>
<feature type="compositionally biased region" description="Low complexity" evidence="1">
    <location>
        <begin position="1"/>
        <end position="18"/>
    </location>
</feature>